<dbReference type="EMBL" id="FMUH01000009">
    <property type="protein sequence ID" value="SCX60537.1"/>
    <property type="molecule type" value="Genomic_DNA"/>
</dbReference>
<dbReference type="STRING" id="1960309.SAMN03159343_4114"/>
<sequence length="317" mass="35986">MLPTNSEGQPQVEIVRALYRHEWTEPGQMRWIEVRELSADEWDEAIAAHRDIYRFTRGLDGFPSFAWGDLRNAREELLRQLREQPRPNEWMPQIIEYRIINYSTALKLYHEYVTAQVNRTGDDNLKAQVAAAFSRVYDRSFGYRIIYSMRNAFQHGVRGLVSLRMTARLAEGSNARPESEASAYLEKDVFAASRANAAVRRDVRESDEEIELFQLGEDAFAEVQALHACLSPLLHPAAPIAARLLVQYIAELSGERPHFHEYVRGLPTRGILGTTSLDRNGFDYVARQAGKRVDYEEGAPTDALAALPTYPSSASPD</sequence>
<dbReference type="Proteomes" id="UP000198981">
    <property type="component" value="Unassembled WGS sequence"/>
</dbReference>
<dbReference type="AlphaFoldDB" id="A0A1G4Z4H9"/>
<keyword evidence="2" id="KW-1185">Reference proteome</keyword>
<gene>
    <name evidence="1" type="ORF">SAMN03159343_4114</name>
</gene>
<evidence type="ECO:0000313" key="1">
    <source>
        <dbReference type="EMBL" id="SCX60537.1"/>
    </source>
</evidence>
<organism evidence="1 2">
    <name type="scientific">Klenkia marina</name>
    <dbReference type="NCBI Taxonomy" id="1960309"/>
    <lineage>
        <taxon>Bacteria</taxon>
        <taxon>Bacillati</taxon>
        <taxon>Actinomycetota</taxon>
        <taxon>Actinomycetes</taxon>
        <taxon>Geodermatophilales</taxon>
        <taxon>Geodermatophilaceae</taxon>
        <taxon>Klenkia</taxon>
    </lineage>
</organism>
<reference evidence="2" key="1">
    <citation type="submission" date="2016-10" db="EMBL/GenBank/DDBJ databases">
        <authorList>
            <person name="Varghese N."/>
            <person name="Submissions S."/>
        </authorList>
    </citation>
    <scope>NUCLEOTIDE SEQUENCE [LARGE SCALE GENOMIC DNA]</scope>
    <source>
        <strain evidence="2">DSM 45722</strain>
    </source>
</reference>
<protein>
    <submittedName>
        <fullName evidence="1">Uncharacterized protein</fullName>
    </submittedName>
</protein>
<proteinExistence type="predicted"/>
<accession>A0A1G4Z4H9</accession>
<name>A0A1G4Z4H9_9ACTN</name>
<evidence type="ECO:0000313" key="2">
    <source>
        <dbReference type="Proteomes" id="UP000198981"/>
    </source>
</evidence>